<evidence type="ECO:0000313" key="6">
    <source>
        <dbReference type="EnsemblPlants" id="AUR62001790-RA:cds"/>
    </source>
</evidence>
<dbReference type="Pfam" id="PF20067">
    <property type="entry name" value="SSL_N"/>
    <property type="match status" value="1"/>
</dbReference>
<keyword evidence="4" id="KW-0325">Glycoprotein</keyword>
<evidence type="ECO:0000256" key="2">
    <source>
        <dbReference type="ARBA" id="ARBA00009191"/>
    </source>
</evidence>
<dbReference type="GO" id="GO:0016787">
    <property type="term" value="F:hydrolase activity"/>
    <property type="evidence" value="ECO:0007669"/>
    <property type="project" value="TreeGrafter"/>
</dbReference>
<comment type="similarity">
    <text evidence="2">Belongs to the strictosidine synthase family.</text>
</comment>
<feature type="domain" description="Strictosidine synthase conserved region" evidence="5">
    <location>
        <begin position="174"/>
        <end position="262"/>
    </location>
</feature>
<dbReference type="GO" id="GO:0005773">
    <property type="term" value="C:vacuole"/>
    <property type="evidence" value="ECO:0007669"/>
    <property type="project" value="UniProtKB-SubCell"/>
</dbReference>
<reference evidence="6" key="1">
    <citation type="journal article" date="2017" name="Nature">
        <title>The genome of Chenopodium quinoa.</title>
        <authorList>
            <person name="Jarvis D.E."/>
            <person name="Ho Y.S."/>
            <person name="Lightfoot D.J."/>
            <person name="Schmoeckel S.M."/>
            <person name="Li B."/>
            <person name="Borm T.J.A."/>
            <person name="Ohyanagi H."/>
            <person name="Mineta K."/>
            <person name="Michell C.T."/>
            <person name="Saber N."/>
            <person name="Kharbatia N.M."/>
            <person name="Rupper R.R."/>
            <person name="Sharp A.R."/>
            <person name="Dally N."/>
            <person name="Boughton B.A."/>
            <person name="Woo Y.H."/>
            <person name="Gao G."/>
            <person name="Schijlen E.G.W.M."/>
            <person name="Guo X."/>
            <person name="Momin A.A."/>
            <person name="Negrao S."/>
            <person name="Al-Babili S."/>
            <person name="Gehring C."/>
            <person name="Roessner U."/>
            <person name="Jung C."/>
            <person name="Murphy K."/>
            <person name="Arold S.T."/>
            <person name="Gojobori T."/>
            <person name="van der Linden C.G."/>
            <person name="van Loo E.N."/>
            <person name="Jellen E.N."/>
            <person name="Maughan P.J."/>
            <person name="Tester M."/>
        </authorList>
    </citation>
    <scope>NUCLEOTIDE SEQUENCE [LARGE SCALE GENOMIC DNA]</scope>
    <source>
        <strain evidence="6">cv. PI 614886</strain>
    </source>
</reference>
<dbReference type="Gramene" id="AUR62001790-RA">
    <property type="protein sequence ID" value="AUR62001790-RA:cds"/>
    <property type="gene ID" value="AUR62001790"/>
</dbReference>
<name>A0A803KRY3_CHEQI</name>
<dbReference type="SUPFAM" id="SSF63829">
    <property type="entry name" value="Calcium-dependent phosphotriesterase"/>
    <property type="match status" value="1"/>
</dbReference>
<accession>A0A803KRY3</accession>
<sequence>MPPLEGLKVALRDPRLSGALPVVWRRVVTRVPAGWIRRRSEKVRGNVFGSQPRTRHYYRLPLGLNAVGPESIAFDCQGTGPYVGVSDGRILKWEGRSWTVFAITNSNRSNLCDGTNNSPNEQTCGRPLGLKFDMVTCELYIVDSSYGLVKVNRNGGVAISLATSAEEIPFKFLNDLDIDSENGVVYFTDTSSTYHRWEYPKAIATFERSGRLIKYDMKTKALTVLLRDLYFANGVALSKNKGFILVAETSACRILRYWLKGPKARINEIFLQLTGLPDNINRNVDGQFWIAKNPTKPIRVDESGMILESLDTFEITDSSEVTEIHGASYFHSFRGSESRLTLSFAPSLKQPTAYSQGIRVVYWLTACLTVCLTGFGGGAGKGSRGGGGCEIGQNWLSKTQRGQLYL</sequence>
<evidence type="ECO:0000256" key="1">
    <source>
        <dbReference type="ARBA" id="ARBA00004116"/>
    </source>
</evidence>
<dbReference type="AlphaFoldDB" id="A0A803KRY3"/>
<dbReference type="Gene3D" id="2.120.10.30">
    <property type="entry name" value="TolB, C-terminal domain"/>
    <property type="match status" value="1"/>
</dbReference>
<dbReference type="Proteomes" id="UP000596660">
    <property type="component" value="Unplaced"/>
</dbReference>
<dbReference type="PANTHER" id="PTHR10426">
    <property type="entry name" value="STRICTOSIDINE SYNTHASE-RELATED"/>
    <property type="match status" value="1"/>
</dbReference>
<protein>
    <recommendedName>
        <fullName evidence="5">Strictosidine synthase conserved region domain-containing protein</fullName>
    </recommendedName>
</protein>
<proteinExistence type="inferred from homology"/>
<dbReference type="InterPro" id="IPR011042">
    <property type="entry name" value="6-blade_b-propeller_TolB-like"/>
</dbReference>
<dbReference type="EnsemblPlants" id="AUR62001790-RA">
    <property type="protein sequence ID" value="AUR62001790-RA:cds"/>
    <property type="gene ID" value="AUR62001790"/>
</dbReference>
<evidence type="ECO:0000256" key="3">
    <source>
        <dbReference type="ARBA" id="ARBA00022554"/>
    </source>
</evidence>
<organism evidence="6 7">
    <name type="scientific">Chenopodium quinoa</name>
    <name type="common">Quinoa</name>
    <dbReference type="NCBI Taxonomy" id="63459"/>
    <lineage>
        <taxon>Eukaryota</taxon>
        <taxon>Viridiplantae</taxon>
        <taxon>Streptophyta</taxon>
        <taxon>Embryophyta</taxon>
        <taxon>Tracheophyta</taxon>
        <taxon>Spermatophyta</taxon>
        <taxon>Magnoliopsida</taxon>
        <taxon>eudicotyledons</taxon>
        <taxon>Gunneridae</taxon>
        <taxon>Pentapetalae</taxon>
        <taxon>Caryophyllales</taxon>
        <taxon>Chenopodiaceae</taxon>
        <taxon>Chenopodioideae</taxon>
        <taxon>Atripliceae</taxon>
        <taxon>Chenopodium</taxon>
    </lineage>
</organism>
<evidence type="ECO:0000259" key="5">
    <source>
        <dbReference type="Pfam" id="PF03088"/>
    </source>
</evidence>
<dbReference type="InterPro" id="IPR018119">
    <property type="entry name" value="Strictosidine_synth_cons-reg"/>
</dbReference>
<dbReference type="Pfam" id="PF03088">
    <property type="entry name" value="Str_synth"/>
    <property type="match status" value="1"/>
</dbReference>
<comment type="subcellular location">
    <subcellularLocation>
        <location evidence="1">Vacuole</location>
    </subcellularLocation>
</comment>
<dbReference type="GO" id="GO:0012505">
    <property type="term" value="C:endomembrane system"/>
    <property type="evidence" value="ECO:0007669"/>
    <property type="project" value="TreeGrafter"/>
</dbReference>
<evidence type="ECO:0000256" key="4">
    <source>
        <dbReference type="ARBA" id="ARBA00023180"/>
    </source>
</evidence>
<reference evidence="6" key="2">
    <citation type="submission" date="2021-03" db="UniProtKB">
        <authorList>
            <consortium name="EnsemblPlants"/>
        </authorList>
    </citation>
    <scope>IDENTIFICATION</scope>
</reference>
<keyword evidence="3" id="KW-0926">Vacuole</keyword>
<dbReference type="PANTHER" id="PTHR10426:SF86">
    <property type="entry name" value="PROTEIN STRICTOSIDINE SYNTHASE-LIKE 10-LIKE"/>
    <property type="match status" value="1"/>
</dbReference>
<keyword evidence="7" id="KW-1185">Reference proteome</keyword>
<evidence type="ECO:0000313" key="7">
    <source>
        <dbReference type="Proteomes" id="UP000596660"/>
    </source>
</evidence>